<dbReference type="Proteomes" id="UP000196320">
    <property type="component" value="Unassembled WGS sequence"/>
</dbReference>
<dbReference type="AlphaFoldDB" id="A0A1R4KNI6"/>
<proteinExistence type="predicted"/>
<keyword evidence="2" id="KW-1185">Reference proteome</keyword>
<protein>
    <submittedName>
        <fullName evidence="1">Uncharacterized protein</fullName>
    </submittedName>
</protein>
<sequence length="54" mass="5742">MSVAIDTVLDDAGLTNRAIREFVQEWAAITTPGRVEVVGATDDQRLIAEALDAG</sequence>
<accession>A0A1R4KNI6</accession>
<evidence type="ECO:0000313" key="1">
    <source>
        <dbReference type="EMBL" id="SJN45812.1"/>
    </source>
</evidence>
<name>A0A1R4KNI6_9MICO</name>
<gene>
    <name evidence="1" type="ORF">FM104_14310</name>
</gene>
<dbReference type="EMBL" id="FUKO01000040">
    <property type="protein sequence ID" value="SJN45812.1"/>
    <property type="molecule type" value="Genomic_DNA"/>
</dbReference>
<dbReference type="RefSeq" id="WP_179206821.1">
    <property type="nucleotide sequence ID" value="NZ_FUKO01000040.1"/>
</dbReference>
<organism evidence="1 2">
    <name type="scientific">Microbacterium esteraromaticum</name>
    <dbReference type="NCBI Taxonomy" id="57043"/>
    <lineage>
        <taxon>Bacteria</taxon>
        <taxon>Bacillati</taxon>
        <taxon>Actinomycetota</taxon>
        <taxon>Actinomycetes</taxon>
        <taxon>Micrococcales</taxon>
        <taxon>Microbacteriaceae</taxon>
        <taxon>Microbacterium</taxon>
    </lineage>
</organism>
<reference evidence="1 2" key="1">
    <citation type="submission" date="2017-02" db="EMBL/GenBank/DDBJ databases">
        <authorList>
            <person name="Peterson S.W."/>
        </authorList>
    </citation>
    <scope>NUCLEOTIDE SEQUENCE [LARGE SCALE GENOMIC DNA]</scope>
    <source>
        <strain evidence="1 2">B Mb 05.01</strain>
    </source>
</reference>
<evidence type="ECO:0000313" key="2">
    <source>
        <dbReference type="Proteomes" id="UP000196320"/>
    </source>
</evidence>